<comment type="caution">
    <text evidence="5">The sequence shown here is derived from an EMBL/GenBank/DDBJ whole genome shotgun (WGS) entry which is preliminary data.</text>
</comment>
<evidence type="ECO:0000256" key="3">
    <source>
        <dbReference type="ARBA" id="ARBA00023163"/>
    </source>
</evidence>
<dbReference type="Pfam" id="PF00392">
    <property type="entry name" value="GntR"/>
    <property type="match status" value="1"/>
</dbReference>
<dbReference type="CDD" id="cd07377">
    <property type="entry name" value="WHTH_GntR"/>
    <property type="match status" value="1"/>
</dbReference>
<dbReference type="PANTHER" id="PTHR43537">
    <property type="entry name" value="TRANSCRIPTIONAL REGULATOR, GNTR FAMILY"/>
    <property type="match status" value="1"/>
</dbReference>
<dbReference type="InterPro" id="IPR036388">
    <property type="entry name" value="WH-like_DNA-bd_sf"/>
</dbReference>
<reference evidence="5" key="2">
    <citation type="submission" date="2020-09" db="EMBL/GenBank/DDBJ databases">
        <authorList>
            <person name="Sun Q."/>
            <person name="Zhou Y."/>
        </authorList>
    </citation>
    <scope>NUCLEOTIDE SEQUENCE</scope>
    <source>
        <strain evidence="5">CGMCC 1.12195</strain>
    </source>
</reference>
<reference evidence="5" key="1">
    <citation type="journal article" date="2014" name="Int. J. Syst. Evol. Microbiol.">
        <title>Complete genome sequence of Corynebacterium casei LMG S-19264T (=DSM 44701T), isolated from a smear-ripened cheese.</title>
        <authorList>
            <consortium name="US DOE Joint Genome Institute (JGI-PGF)"/>
            <person name="Walter F."/>
            <person name="Albersmeier A."/>
            <person name="Kalinowski J."/>
            <person name="Ruckert C."/>
        </authorList>
    </citation>
    <scope>NUCLEOTIDE SEQUENCE</scope>
    <source>
        <strain evidence="5">CGMCC 1.12195</strain>
    </source>
</reference>
<dbReference type="Gene3D" id="1.20.120.530">
    <property type="entry name" value="GntR ligand-binding domain-like"/>
    <property type="match status" value="1"/>
</dbReference>
<evidence type="ECO:0000313" key="6">
    <source>
        <dbReference type="Proteomes" id="UP000660862"/>
    </source>
</evidence>
<organism evidence="5 6">
    <name type="scientific">Parapedobacter pyrenivorans</name>
    <dbReference type="NCBI Taxonomy" id="1305674"/>
    <lineage>
        <taxon>Bacteria</taxon>
        <taxon>Pseudomonadati</taxon>
        <taxon>Bacteroidota</taxon>
        <taxon>Sphingobacteriia</taxon>
        <taxon>Sphingobacteriales</taxon>
        <taxon>Sphingobacteriaceae</taxon>
        <taxon>Parapedobacter</taxon>
    </lineage>
</organism>
<sequence length="229" mass="26400">MIDTGLNPISSITMTDQAEEQLRDYFVNRGFKIGDTLPKEAELAEALGVSRSVLREALSRLRMLGMIDVRKRRGTILTEPDVLSGMSRILEPKLLSKQTLKRLFEVRLMLEMGLGEFLYSRITERHFHKLEDILEEEAHAGSKAELVELDIKFHSTLYEITGNPVIIRFQRMLQPIFQYGLDYRAEIHKPGKPPKVTHRDLVNILKNGDAAAFREAMRQHFELHFQLLS</sequence>
<dbReference type="GO" id="GO:0003677">
    <property type="term" value="F:DNA binding"/>
    <property type="evidence" value="ECO:0007669"/>
    <property type="project" value="UniProtKB-KW"/>
</dbReference>
<gene>
    <name evidence="5" type="ORF">GCM10007415_24600</name>
</gene>
<keyword evidence="6" id="KW-1185">Reference proteome</keyword>
<accession>A0A917HT64</accession>
<dbReference type="Proteomes" id="UP000660862">
    <property type="component" value="Unassembled WGS sequence"/>
</dbReference>
<dbReference type="GO" id="GO:0003700">
    <property type="term" value="F:DNA-binding transcription factor activity"/>
    <property type="evidence" value="ECO:0007669"/>
    <property type="project" value="InterPro"/>
</dbReference>
<dbReference type="PANTHER" id="PTHR43537:SF5">
    <property type="entry name" value="UXU OPERON TRANSCRIPTIONAL REGULATOR"/>
    <property type="match status" value="1"/>
</dbReference>
<dbReference type="Gene3D" id="1.10.10.10">
    <property type="entry name" value="Winged helix-like DNA-binding domain superfamily/Winged helix DNA-binding domain"/>
    <property type="match status" value="1"/>
</dbReference>
<dbReference type="Pfam" id="PF07729">
    <property type="entry name" value="FCD"/>
    <property type="match status" value="1"/>
</dbReference>
<feature type="domain" description="HTH gntR-type" evidence="4">
    <location>
        <begin position="12"/>
        <end position="80"/>
    </location>
</feature>
<keyword evidence="2" id="KW-0238">DNA-binding</keyword>
<keyword evidence="3" id="KW-0804">Transcription</keyword>
<dbReference type="SMART" id="SM00895">
    <property type="entry name" value="FCD"/>
    <property type="match status" value="1"/>
</dbReference>
<evidence type="ECO:0000256" key="2">
    <source>
        <dbReference type="ARBA" id="ARBA00023125"/>
    </source>
</evidence>
<dbReference type="InterPro" id="IPR036390">
    <property type="entry name" value="WH_DNA-bd_sf"/>
</dbReference>
<dbReference type="InterPro" id="IPR000524">
    <property type="entry name" value="Tscrpt_reg_HTH_GntR"/>
</dbReference>
<dbReference type="InterPro" id="IPR008920">
    <property type="entry name" value="TF_FadR/GntR_C"/>
</dbReference>
<proteinExistence type="predicted"/>
<dbReference type="SMART" id="SM00345">
    <property type="entry name" value="HTH_GNTR"/>
    <property type="match status" value="1"/>
</dbReference>
<protein>
    <submittedName>
        <fullName evidence="5">GntR family transcriptional regulator</fullName>
    </submittedName>
</protein>
<dbReference type="SUPFAM" id="SSF46785">
    <property type="entry name" value="Winged helix' DNA-binding domain"/>
    <property type="match status" value="1"/>
</dbReference>
<dbReference type="InterPro" id="IPR011711">
    <property type="entry name" value="GntR_C"/>
</dbReference>
<dbReference type="PRINTS" id="PR00035">
    <property type="entry name" value="HTHGNTR"/>
</dbReference>
<dbReference type="PROSITE" id="PS50949">
    <property type="entry name" value="HTH_GNTR"/>
    <property type="match status" value="1"/>
</dbReference>
<evidence type="ECO:0000313" key="5">
    <source>
        <dbReference type="EMBL" id="GGG89508.1"/>
    </source>
</evidence>
<evidence type="ECO:0000256" key="1">
    <source>
        <dbReference type="ARBA" id="ARBA00023015"/>
    </source>
</evidence>
<dbReference type="EMBL" id="BMER01000002">
    <property type="protein sequence ID" value="GGG89508.1"/>
    <property type="molecule type" value="Genomic_DNA"/>
</dbReference>
<dbReference type="AlphaFoldDB" id="A0A917HT64"/>
<evidence type="ECO:0000259" key="4">
    <source>
        <dbReference type="PROSITE" id="PS50949"/>
    </source>
</evidence>
<name>A0A917HT64_9SPHI</name>
<keyword evidence="1" id="KW-0805">Transcription regulation</keyword>
<dbReference type="SUPFAM" id="SSF48008">
    <property type="entry name" value="GntR ligand-binding domain-like"/>
    <property type="match status" value="1"/>
</dbReference>